<keyword evidence="2" id="KW-0812">Transmembrane</keyword>
<organism evidence="3 4">
    <name type="scientific">Lentinula lateritia</name>
    <dbReference type="NCBI Taxonomy" id="40482"/>
    <lineage>
        <taxon>Eukaryota</taxon>
        <taxon>Fungi</taxon>
        <taxon>Dikarya</taxon>
        <taxon>Basidiomycota</taxon>
        <taxon>Agaricomycotina</taxon>
        <taxon>Agaricomycetes</taxon>
        <taxon>Agaricomycetidae</taxon>
        <taxon>Agaricales</taxon>
        <taxon>Marasmiineae</taxon>
        <taxon>Omphalotaceae</taxon>
        <taxon>Lentinula</taxon>
    </lineage>
</organism>
<dbReference type="PANTHER" id="PTHR35043:SF7">
    <property type="entry name" value="TRANSCRIPTION FACTOR DOMAIN-CONTAINING PROTEIN"/>
    <property type="match status" value="1"/>
</dbReference>
<reference evidence="3" key="1">
    <citation type="submission" date="2022-08" db="EMBL/GenBank/DDBJ databases">
        <title>A Global Phylogenomic Analysis of the Shiitake Genus Lentinula.</title>
        <authorList>
            <consortium name="DOE Joint Genome Institute"/>
            <person name="Sierra-Patev S."/>
            <person name="Min B."/>
            <person name="Naranjo-Ortiz M."/>
            <person name="Looney B."/>
            <person name="Konkel Z."/>
            <person name="Slot J.C."/>
            <person name="Sakamoto Y."/>
            <person name="Steenwyk J.L."/>
            <person name="Rokas A."/>
            <person name="Carro J."/>
            <person name="Camarero S."/>
            <person name="Ferreira P."/>
            <person name="Molpeceres G."/>
            <person name="Ruiz-Duenas F.J."/>
            <person name="Serrano A."/>
            <person name="Henrissat B."/>
            <person name="Drula E."/>
            <person name="Hughes K.W."/>
            <person name="Mata J.L."/>
            <person name="Ishikawa N.K."/>
            <person name="Vargas-Isla R."/>
            <person name="Ushijima S."/>
            <person name="Smith C.A."/>
            <person name="Ahrendt S."/>
            <person name="Andreopoulos W."/>
            <person name="He G."/>
            <person name="Labutti K."/>
            <person name="Lipzen A."/>
            <person name="Ng V."/>
            <person name="Riley R."/>
            <person name="Sandor L."/>
            <person name="Barry K."/>
            <person name="Martinez A.T."/>
            <person name="Xiao Y."/>
            <person name="Gibbons J.G."/>
            <person name="Terashima K."/>
            <person name="Grigoriev I.V."/>
            <person name="Hibbett D.S."/>
        </authorList>
    </citation>
    <scope>NUCLEOTIDE SEQUENCE</scope>
    <source>
        <strain evidence="3">RHP3577 ss4</strain>
    </source>
</reference>
<dbReference type="EMBL" id="JANVFT010000005">
    <property type="protein sequence ID" value="KAJ4500457.1"/>
    <property type="molecule type" value="Genomic_DNA"/>
</dbReference>
<evidence type="ECO:0000313" key="3">
    <source>
        <dbReference type="EMBL" id="KAJ4500457.1"/>
    </source>
</evidence>
<feature type="transmembrane region" description="Helical" evidence="2">
    <location>
        <begin position="51"/>
        <end position="71"/>
    </location>
</feature>
<feature type="transmembrane region" description="Helical" evidence="2">
    <location>
        <begin position="91"/>
        <end position="109"/>
    </location>
</feature>
<gene>
    <name evidence="3" type="ORF">C8R41DRAFT_914036</name>
</gene>
<feature type="compositionally biased region" description="Polar residues" evidence="1">
    <location>
        <begin position="277"/>
        <end position="296"/>
    </location>
</feature>
<evidence type="ECO:0000256" key="2">
    <source>
        <dbReference type="SAM" id="Phobius"/>
    </source>
</evidence>
<feature type="transmembrane region" description="Helical" evidence="2">
    <location>
        <begin position="456"/>
        <end position="478"/>
    </location>
</feature>
<comment type="caution">
    <text evidence="3">The sequence shown here is derived from an EMBL/GenBank/DDBJ whole genome shotgun (WGS) entry which is preliminary data.</text>
</comment>
<keyword evidence="4" id="KW-1185">Reference proteome</keyword>
<keyword evidence="2" id="KW-1133">Transmembrane helix</keyword>
<feature type="region of interest" description="Disordered" evidence="1">
    <location>
        <begin position="271"/>
        <end position="331"/>
    </location>
</feature>
<keyword evidence="2" id="KW-0472">Membrane</keyword>
<sequence length="577" mass="65360">MLLPNAERSTSLTKVILATVESTSSSAPPSLSPLFADATSPCVVIGSCPRTVVGILWSCLAVLFTCTWVAVHPNIPRPNQVEKWKGIKQRIGFMLLTLIAPEVTLWIAVRQWLAARELVKRYKAYGWTMTHAHFALMGGFILCSIDNLKNGDVTAMKLLALPKESRSDVNHLYNLPNDFDTATFIGQIDEEEIQDRSHSDGLTKVIAIGQTGWFIIQLAARWVQDLPFTELEVMTVAFATINIMTYTFWFKKPLRVQYPIRVQATRGAFEKVKESDSGINSSPIASPLSRPSSTHSLENDRELESTPDIDDVDRNLSYNHASMPDEEQSEPFLSGLRAGETVPFMKLNPISESAAALSQPHDSNGNLALKNRFQEAFVIGWDNVFSVDFRKTHLLHKIAFFVFFIIFFPFREVFSYFLGLSRAEDNSSEEVLYQDEQDVNEKIEQLLKGSDLRFRIYKISLLIPCAVAALFGLIHWIGWISTFPTRTEEIMWRISSIVVTFIPVHVELAYKAYAQRHDILLTAPDSLKYVFGIIWYIAPLAYVMARWILIVQSFLTLRDLPCGALQNVEWTNYIPHI</sequence>
<accession>A0ABQ8VY15</accession>
<dbReference type="Proteomes" id="UP001150217">
    <property type="component" value="Unassembled WGS sequence"/>
</dbReference>
<proteinExistence type="predicted"/>
<evidence type="ECO:0000256" key="1">
    <source>
        <dbReference type="SAM" id="MobiDB-lite"/>
    </source>
</evidence>
<evidence type="ECO:0000313" key="4">
    <source>
        <dbReference type="Proteomes" id="UP001150217"/>
    </source>
</evidence>
<feature type="transmembrane region" description="Helical" evidence="2">
    <location>
        <begin position="530"/>
        <end position="549"/>
    </location>
</feature>
<name>A0ABQ8VY15_9AGAR</name>
<feature type="transmembrane region" description="Helical" evidence="2">
    <location>
        <begin position="398"/>
        <end position="418"/>
    </location>
</feature>
<dbReference type="PANTHER" id="PTHR35043">
    <property type="entry name" value="TRANSCRIPTION FACTOR DOMAIN-CONTAINING PROTEIN"/>
    <property type="match status" value="1"/>
</dbReference>
<protein>
    <submittedName>
        <fullName evidence="3">Uncharacterized protein</fullName>
    </submittedName>
</protein>
<feature type="transmembrane region" description="Helical" evidence="2">
    <location>
        <begin position="490"/>
        <end position="510"/>
    </location>
</feature>